<accession>A0A4Z2IGY3</accession>
<proteinExistence type="predicted"/>
<evidence type="ECO:0000313" key="4">
    <source>
        <dbReference type="Proteomes" id="UP000314294"/>
    </source>
</evidence>
<gene>
    <name evidence="3" type="ORF">EYF80_013288</name>
</gene>
<organism evidence="3 4">
    <name type="scientific">Liparis tanakae</name>
    <name type="common">Tanaka's snailfish</name>
    <dbReference type="NCBI Taxonomy" id="230148"/>
    <lineage>
        <taxon>Eukaryota</taxon>
        <taxon>Metazoa</taxon>
        <taxon>Chordata</taxon>
        <taxon>Craniata</taxon>
        <taxon>Vertebrata</taxon>
        <taxon>Euteleostomi</taxon>
        <taxon>Actinopterygii</taxon>
        <taxon>Neopterygii</taxon>
        <taxon>Teleostei</taxon>
        <taxon>Neoteleostei</taxon>
        <taxon>Acanthomorphata</taxon>
        <taxon>Eupercaria</taxon>
        <taxon>Perciformes</taxon>
        <taxon>Cottioidei</taxon>
        <taxon>Cottales</taxon>
        <taxon>Liparidae</taxon>
        <taxon>Liparis</taxon>
    </lineage>
</organism>
<dbReference type="AlphaFoldDB" id="A0A4Z2IGY3"/>
<keyword evidence="2" id="KW-0732">Signal</keyword>
<feature type="compositionally biased region" description="Basic and acidic residues" evidence="1">
    <location>
        <begin position="64"/>
        <end position="85"/>
    </location>
</feature>
<name>A0A4Z2IGY3_9TELE</name>
<protein>
    <recommendedName>
        <fullName evidence="5">Secreted protein</fullName>
    </recommendedName>
</protein>
<evidence type="ECO:0000256" key="2">
    <source>
        <dbReference type="SAM" id="SignalP"/>
    </source>
</evidence>
<feature type="signal peptide" evidence="2">
    <location>
        <begin position="1"/>
        <end position="26"/>
    </location>
</feature>
<reference evidence="3 4" key="1">
    <citation type="submission" date="2019-03" db="EMBL/GenBank/DDBJ databases">
        <title>First draft genome of Liparis tanakae, snailfish: a comprehensive survey of snailfish specific genes.</title>
        <authorList>
            <person name="Kim W."/>
            <person name="Song I."/>
            <person name="Jeong J.-H."/>
            <person name="Kim D."/>
            <person name="Kim S."/>
            <person name="Ryu S."/>
            <person name="Song J.Y."/>
            <person name="Lee S.K."/>
        </authorList>
    </citation>
    <scope>NUCLEOTIDE SEQUENCE [LARGE SCALE GENOMIC DNA]</scope>
    <source>
        <tissue evidence="3">Muscle</tissue>
    </source>
</reference>
<comment type="caution">
    <text evidence="3">The sequence shown here is derived from an EMBL/GenBank/DDBJ whole genome shotgun (WGS) entry which is preliminary data.</text>
</comment>
<evidence type="ECO:0000256" key="1">
    <source>
        <dbReference type="SAM" id="MobiDB-lite"/>
    </source>
</evidence>
<dbReference type="Proteomes" id="UP000314294">
    <property type="component" value="Unassembled WGS sequence"/>
</dbReference>
<feature type="chain" id="PRO_5021310785" description="Secreted protein" evidence="2">
    <location>
        <begin position="27"/>
        <end position="96"/>
    </location>
</feature>
<evidence type="ECO:0000313" key="3">
    <source>
        <dbReference type="EMBL" id="TNN76423.1"/>
    </source>
</evidence>
<evidence type="ECO:0008006" key="5">
    <source>
        <dbReference type="Google" id="ProtNLM"/>
    </source>
</evidence>
<dbReference type="EMBL" id="SRLO01000093">
    <property type="protein sequence ID" value="TNN76423.1"/>
    <property type="molecule type" value="Genomic_DNA"/>
</dbReference>
<feature type="region of interest" description="Disordered" evidence="1">
    <location>
        <begin position="30"/>
        <end position="96"/>
    </location>
</feature>
<sequence length="96" mass="10975">MWSRRHRLRNLLRRCRVLCRIVTVTAIPSQPVPDASVTLHRSPDSSTELPGQKPGLSCVGPDQIRLDGNRRPERGSRYRHDDREPSLAAAANRRKR</sequence>
<keyword evidence="4" id="KW-1185">Reference proteome</keyword>